<evidence type="ECO:0000313" key="2">
    <source>
        <dbReference type="EMBL" id="GBF81479.1"/>
    </source>
</evidence>
<organism evidence="2 3">
    <name type="scientific">Aphanothece sacrum FPU1</name>
    <dbReference type="NCBI Taxonomy" id="1920663"/>
    <lineage>
        <taxon>Bacteria</taxon>
        <taxon>Bacillati</taxon>
        <taxon>Cyanobacteriota</taxon>
        <taxon>Cyanophyceae</taxon>
        <taxon>Oscillatoriophycideae</taxon>
        <taxon>Chroococcales</taxon>
        <taxon>Aphanothecaceae</taxon>
        <taxon>Aphanothece</taxon>
    </lineage>
</organism>
<dbReference type="Pfam" id="PF13767">
    <property type="entry name" value="DUF4168"/>
    <property type="match status" value="1"/>
</dbReference>
<dbReference type="InterPro" id="IPR025433">
    <property type="entry name" value="DUF4168"/>
</dbReference>
<name>A0A401IJP4_APHSA</name>
<reference evidence="3" key="1">
    <citation type="submission" date="2017-05" db="EMBL/GenBank/DDBJ databases">
        <title>Physiological properties and genetic analysis related to exopolysaccharide production of fresh-water unicellular cyanobacterium Aphanothece sacrum, Suizenji Nori, that has been cultured as a food source in Japan.</title>
        <authorList>
            <person name="Kanesaki Y."/>
            <person name="Yoshikawa S."/>
            <person name="Ohki K."/>
        </authorList>
    </citation>
    <scope>NUCLEOTIDE SEQUENCE [LARGE SCALE GENOMIC DNA]</scope>
    <source>
        <strain evidence="3">FPU1</strain>
    </source>
</reference>
<protein>
    <recommendedName>
        <fullName evidence="1">DUF4168 domain-containing protein</fullName>
    </recommendedName>
</protein>
<feature type="domain" description="DUF4168" evidence="1">
    <location>
        <begin position="45"/>
        <end position="155"/>
    </location>
</feature>
<proteinExistence type="predicted"/>
<evidence type="ECO:0000313" key="3">
    <source>
        <dbReference type="Proteomes" id="UP000287247"/>
    </source>
</evidence>
<dbReference type="EMBL" id="BDQK01000013">
    <property type="protein sequence ID" value="GBF81479.1"/>
    <property type="molecule type" value="Genomic_DNA"/>
</dbReference>
<accession>A0A401IJP4</accession>
<sequence length="162" mass="18160">MLKSLVVGGIIGVIGLSLPMVSHSQTIVPQQSIVNATQPELSALELRQYAQAVKQLQIVEKKTQELMAKAIASEDLSPQRFMEIGQTRTRIGESSDKSASPEEIEKFKKALVKVNNVLEVSQSKQERVIKGQGLEINRFNQISKIIEQDRNLKQKYEQMITN</sequence>
<dbReference type="RefSeq" id="WP_172957517.1">
    <property type="nucleotide sequence ID" value="NZ_BDQK01000013.1"/>
</dbReference>
<keyword evidence="3" id="KW-1185">Reference proteome</keyword>
<evidence type="ECO:0000259" key="1">
    <source>
        <dbReference type="Pfam" id="PF13767"/>
    </source>
</evidence>
<dbReference type="Proteomes" id="UP000287247">
    <property type="component" value="Unassembled WGS sequence"/>
</dbReference>
<comment type="caution">
    <text evidence="2">The sequence shown here is derived from an EMBL/GenBank/DDBJ whole genome shotgun (WGS) entry which is preliminary data.</text>
</comment>
<gene>
    <name evidence="2" type="ORF">AsFPU1_2893</name>
</gene>
<dbReference type="AlphaFoldDB" id="A0A401IJP4"/>